<dbReference type="GO" id="GO:0008168">
    <property type="term" value="F:methyltransferase activity"/>
    <property type="evidence" value="ECO:0007669"/>
    <property type="project" value="UniProtKB-KW"/>
</dbReference>
<sequence>MGKPVKFGGFEGILEETTCPLCPPEAIPRLLFKGPDKIGFYHCSNCNIIYVSPRFRKESLSEIYENKDSINSSFYEEWSYDTWKSNKDRSYIVSYQKVMLVKEFLPEGSRVLDVGCATGLFVLEALKHGLRCEGIDPSSILTEIGQKTLKIPLHSGSIGEFSPRYQFKGIMLWDVLEHIPDLMHIIKKCHDLLEPGGFLFLQVPNYKGVSDSCKMYMCRLGLKRSFNFGFPWHIYAFDRRSLSYLMKASKFSPVRFESWSHFLKDNNEGILSRAAMLFKRFCLSDYITCIAKKAA</sequence>
<dbReference type="PANTHER" id="PTHR43861">
    <property type="entry name" value="TRANS-ACONITATE 2-METHYLTRANSFERASE-RELATED"/>
    <property type="match status" value="1"/>
</dbReference>
<dbReference type="AlphaFoldDB" id="A0A399FWI1"/>
<dbReference type="GO" id="GO:0032259">
    <property type="term" value="P:methylation"/>
    <property type="evidence" value="ECO:0007669"/>
    <property type="project" value="UniProtKB-KW"/>
</dbReference>
<keyword evidence="1" id="KW-0489">Methyltransferase</keyword>
<dbReference type="Pfam" id="PF13489">
    <property type="entry name" value="Methyltransf_23"/>
    <property type="match status" value="1"/>
</dbReference>
<dbReference type="CDD" id="cd02440">
    <property type="entry name" value="AdoMet_MTases"/>
    <property type="match status" value="1"/>
</dbReference>
<dbReference type="Proteomes" id="UP000266287">
    <property type="component" value="Unassembled WGS sequence"/>
</dbReference>
<dbReference type="PANTHER" id="PTHR43861:SF6">
    <property type="entry name" value="METHYLTRANSFERASE TYPE 11"/>
    <property type="match status" value="1"/>
</dbReference>
<dbReference type="InterPro" id="IPR029063">
    <property type="entry name" value="SAM-dependent_MTases_sf"/>
</dbReference>
<organism evidence="1 2">
    <name type="scientific">candidate division NPL-UPA2 bacterium Unc8</name>
    <dbReference type="NCBI Taxonomy" id="1980939"/>
    <lineage>
        <taxon>Bacteria</taxon>
    </lineage>
</organism>
<reference evidence="1 2" key="1">
    <citation type="submission" date="2018-08" db="EMBL/GenBank/DDBJ databases">
        <title>Draft genome of candidate division NPL-UPA2 bacterium Unc8 that adapted to ultra-basic serpentinizing groundwater.</title>
        <authorList>
            <person name="Ishii S."/>
            <person name="Suzuki S."/>
            <person name="Nealson K.H."/>
        </authorList>
    </citation>
    <scope>NUCLEOTIDE SEQUENCE [LARGE SCALE GENOMIC DNA]</scope>
    <source>
        <strain evidence="1">Unc8</strain>
    </source>
</reference>
<keyword evidence="1" id="KW-0808">Transferase</keyword>
<gene>
    <name evidence="1" type="ORF">B9J77_02340</name>
</gene>
<evidence type="ECO:0000313" key="2">
    <source>
        <dbReference type="Proteomes" id="UP000266287"/>
    </source>
</evidence>
<dbReference type="SUPFAM" id="SSF53335">
    <property type="entry name" value="S-adenosyl-L-methionine-dependent methyltransferases"/>
    <property type="match status" value="1"/>
</dbReference>
<dbReference type="Gene3D" id="3.40.50.150">
    <property type="entry name" value="Vaccinia Virus protein VP39"/>
    <property type="match status" value="1"/>
</dbReference>
<comment type="caution">
    <text evidence="1">The sequence shown here is derived from an EMBL/GenBank/DDBJ whole genome shotgun (WGS) entry which is preliminary data.</text>
</comment>
<accession>A0A399FWI1</accession>
<dbReference type="EMBL" id="NDHY01000003">
    <property type="protein sequence ID" value="RII00584.1"/>
    <property type="molecule type" value="Genomic_DNA"/>
</dbReference>
<name>A0A399FWI1_UNCN2</name>
<proteinExistence type="predicted"/>
<protein>
    <submittedName>
        <fullName evidence="1">Class I SAM-dependent methyltransferase</fullName>
    </submittedName>
</protein>
<evidence type="ECO:0000313" key="1">
    <source>
        <dbReference type="EMBL" id="RII00584.1"/>
    </source>
</evidence>